<evidence type="ECO:0000313" key="9">
    <source>
        <dbReference type="EMBL" id="SCM82867.1"/>
    </source>
</evidence>
<dbReference type="GO" id="GO:0005737">
    <property type="term" value="C:cytoplasm"/>
    <property type="evidence" value="ECO:0007669"/>
    <property type="project" value="UniProtKB-SubCell"/>
</dbReference>
<keyword evidence="2" id="KW-0805">Transcription regulation</keyword>
<organism evidence="9">
    <name type="scientific">uncultured Sporomusa sp</name>
    <dbReference type="NCBI Taxonomy" id="307249"/>
    <lineage>
        <taxon>Bacteria</taxon>
        <taxon>Bacillati</taxon>
        <taxon>Bacillota</taxon>
        <taxon>Negativicutes</taxon>
        <taxon>Selenomonadales</taxon>
        <taxon>Sporomusaceae</taxon>
        <taxon>Sporomusa</taxon>
        <taxon>environmental samples</taxon>
    </lineage>
</organism>
<keyword evidence="3" id="KW-0238">DNA-binding</keyword>
<name>A0A212LZI0_9FIRM</name>
<dbReference type="PRINTS" id="PR00598">
    <property type="entry name" value="HTHMARR"/>
</dbReference>
<dbReference type="InterPro" id="IPR036388">
    <property type="entry name" value="WH-like_DNA-bd_sf"/>
</dbReference>
<evidence type="ECO:0000256" key="5">
    <source>
        <dbReference type="ARBA" id="ARBA00046337"/>
    </source>
</evidence>
<protein>
    <recommendedName>
        <fullName evidence="6">HTH-type transcriptional regulator SarZ</fullName>
    </recommendedName>
    <alternativeName>
        <fullName evidence="7">Staphylococcal accessory regulator Z</fullName>
    </alternativeName>
</protein>
<evidence type="ECO:0000256" key="6">
    <source>
        <dbReference type="ARBA" id="ARBA00047188"/>
    </source>
</evidence>
<dbReference type="GO" id="GO:0003700">
    <property type="term" value="F:DNA-binding transcription factor activity"/>
    <property type="evidence" value="ECO:0007669"/>
    <property type="project" value="InterPro"/>
</dbReference>
<evidence type="ECO:0000256" key="3">
    <source>
        <dbReference type="ARBA" id="ARBA00023125"/>
    </source>
</evidence>
<dbReference type="PANTHER" id="PTHR42756:SF2">
    <property type="entry name" value="MARR FAMILY REGULATORY PROTEIN"/>
    <property type="match status" value="1"/>
</dbReference>
<evidence type="ECO:0000256" key="4">
    <source>
        <dbReference type="ARBA" id="ARBA00023163"/>
    </source>
</evidence>
<dbReference type="PROSITE" id="PS50995">
    <property type="entry name" value="HTH_MARR_2"/>
    <property type="match status" value="1"/>
</dbReference>
<dbReference type="SMART" id="SM00347">
    <property type="entry name" value="HTH_MARR"/>
    <property type="match status" value="1"/>
</dbReference>
<proteinExistence type="inferred from homology"/>
<dbReference type="EMBL" id="FMJE01000005">
    <property type="protein sequence ID" value="SCM82867.1"/>
    <property type="molecule type" value="Genomic_DNA"/>
</dbReference>
<dbReference type="Gene3D" id="1.10.10.10">
    <property type="entry name" value="Winged helix-like DNA-binding domain superfamily/Winged helix DNA-binding domain"/>
    <property type="match status" value="1"/>
</dbReference>
<dbReference type="PANTHER" id="PTHR42756">
    <property type="entry name" value="TRANSCRIPTIONAL REGULATOR, MARR"/>
    <property type="match status" value="1"/>
</dbReference>
<dbReference type="InterPro" id="IPR055166">
    <property type="entry name" value="Transc_reg_Sar_Rot_HTH"/>
</dbReference>
<keyword evidence="4" id="KW-0804">Transcription</keyword>
<comment type="similarity">
    <text evidence="5">Belongs to the SarZ family.</text>
</comment>
<dbReference type="SUPFAM" id="SSF46785">
    <property type="entry name" value="Winged helix' DNA-binding domain"/>
    <property type="match status" value="1"/>
</dbReference>
<evidence type="ECO:0000256" key="2">
    <source>
        <dbReference type="ARBA" id="ARBA00023015"/>
    </source>
</evidence>
<evidence type="ECO:0000259" key="8">
    <source>
        <dbReference type="PROSITE" id="PS50995"/>
    </source>
</evidence>
<dbReference type="InterPro" id="IPR000835">
    <property type="entry name" value="HTH_MarR-typ"/>
</dbReference>
<dbReference type="Pfam" id="PF22381">
    <property type="entry name" value="Staph_reg_Sar_Rot"/>
    <property type="match status" value="1"/>
</dbReference>
<evidence type="ECO:0000256" key="7">
    <source>
        <dbReference type="ARBA" id="ARBA00047207"/>
    </source>
</evidence>
<dbReference type="RefSeq" id="WP_288185433.1">
    <property type="nucleotide sequence ID" value="NZ_LT608335.1"/>
</dbReference>
<sequence>MLSRCIHAISDTKFKELDLQKGQFIFLTRVCENPGINQIDLSNLLKVDKTTTTKAIQKLINSGYIRKTRDDLDKRMWHLYAEKKGLETYTLVIEEENRNIVACFTGFTEEEKASVQRLVKKMRENIENDWKILKNT</sequence>
<gene>
    <name evidence="9" type="primary">yybA</name>
    <name evidence="9" type="ORF">KL86SPO_50639</name>
</gene>
<feature type="domain" description="HTH marR-type" evidence="8">
    <location>
        <begin position="1"/>
        <end position="124"/>
    </location>
</feature>
<reference evidence="9" key="1">
    <citation type="submission" date="2016-08" db="EMBL/GenBank/DDBJ databases">
        <authorList>
            <person name="Seilhamer J.J."/>
        </authorList>
    </citation>
    <scope>NUCLEOTIDE SEQUENCE</scope>
    <source>
        <strain evidence="9">86</strain>
    </source>
</reference>
<evidence type="ECO:0000256" key="1">
    <source>
        <dbReference type="ARBA" id="ARBA00004496"/>
    </source>
</evidence>
<dbReference type="AlphaFoldDB" id="A0A212LZI0"/>
<dbReference type="InterPro" id="IPR036390">
    <property type="entry name" value="WH_DNA-bd_sf"/>
</dbReference>
<dbReference type="GO" id="GO:0003677">
    <property type="term" value="F:DNA binding"/>
    <property type="evidence" value="ECO:0007669"/>
    <property type="project" value="UniProtKB-KW"/>
</dbReference>
<comment type="subcellular location">
    <subcellularLocation>
        <location evidence="1">Cytoplasm</location>
    </subcellularLocation>
</comment>
<accession>A0A212LZI0</accession>